<comment type="caution">
    <text evidence="8">The sequence shown here is derived from an EMBL/GenBank/DDBJ whole genome shotgun (WGS) entry which is preliminary data.</text>
</comment>
<dbReference type="InterPro" id="IPR011035">
    <property type="entry name" value="Ribosomal_bL25/Gln-tRNA_synth"/>
</dbReference>
<dbReference type="InterPro" id="IPR001021">
    <property type="entry name" value="Ribosomal_bL25_long"/>
</dbReference>
<dbReference type="Pfam" id="PF14693">
    <property type="entry name" value="Ribosomal_TL5_C"/>
    <property type="match status" value="1"/>
</dbReference>
<comment type="similarity">
    <text evidence="5">Belongs to the bacterial ribosomal protein bL25 family. CTC subfamily.</text>
</comment>
<comment type="function">
    <text evidence="5">This is one of the proteins that binds to the 5S RNA in the ribosome where it forms part of the central protuberance.</text>
</comment>
<dbReference type="Gene3D" id="2.170.120.20">
    <property type="entry name" value="Ribosomal protein L25, beta domain"/>
    <property type="match status" value="1"/>
</dbReference>
<dbReference type="GO" id="GO:0008097">
    <property type="term" value="F:5S rRNA binding"/>
    <property type="evidence" value="ECO:0007669"/>
    <property type="project" value="InterPro"/>
</dbReference>
<dbReference type="AlphaFoldDB" id="A0A2M7MFE2"/>
<feature type="domain" description="Large ribosomal subunit protein bL25 L25" evidence="6">
    <location>
        <begin position="4"/>
        <end position="97"/>
    </location>
</feature>
<evidence type="ECO:0000256" key="4">
    <source>
        <dbReference type="ARBA" id="ARBA00023274"/>
    </source>
</evidence>
<sequence>MLSLSAKIRKDLGKKVKKLRKKGVLPGVLYGPKMKTATPLEINLKEFEKIYKDTGESSLISLEVDPSTGPGQAKKFLVLIHELARDPLTEKPIHVDFYQPRLEKEIEVRIPLIFEGETLAVKDLGGTLVKNISELIVKALPQNLPHEIKVNIEKLKTFGDSVKILDLKLPEGVKVQRSPEEIVAHVLAPGKVEEELVKPVEEKVEEVEKVEEKKEEKEAKEKPK</sequence>
<evidence type="ECO:0000259" key="6">
    <source>
        <dbReference type="Pfam" id="PF01386"/>
    </source>
</evidence>
<dbReference type="HAMAP" id="MF_01334">
    <property type="entry name" value="Ribosomal_bL25_CTC"/>
    <property type="match status" value="1"/>
</dbReference>
<dbReference type="GO" id="GO:0003735">
    <property type="term" value="F:structural constituent of ribosome"/>
    <property type="evidence" value="ECO:0007669"/>
    <property type="project" value="InterPro"/>
</dbReference>
<proteinExistence type="inferred from homology"/>
<keyword evidence="4 5" id="KW-0687">Ribonucleoprotein</keyword>
<dbReference type="GO" id="GO:0006412">
    <property type="term" value="P:translation"/>
    <property type="evidence" value="ECO:0007669"/>
    <property type="project" value="UniProtKB-UniRule"/>
</dbReference>
<accession>A0A2M7MFE2</accession>
<name>A0A2M7MFE2_9BACT</name>
<dbReference type="GO" id="GO:0022625">
    <property type="term" value="C:cytosolic large ribosomal subunit"/>
    <property type="evidence" value="ECO:0007669"/>
    <property type="project" value="TreeGrafter"/>
</dbReference>
<keyword evidence="2 5" id="KW-0694">RNA-binding</keyword>
<evidence type="ECO:0000256" key="1">
    <source>
        <dbReference type="ARBA" id="ARBA00022730"/>
    </source>
</evidence>
<evidence type="ECO:0000313" key="9">
    <source>
        <dbReference type="Proteomes" id="UP000230064"/>
    </source>
</evidence>
<dbReference type="NCBIfam" id="TIGR00731">
    <property type="entry name" value="bL25_bact_ctc"/>
    <property type="match status" value="1"/>
</dbReference>
<dbReference type="Proteomes" id="UP000230064">
    <property type="component" value="Unassembled WGS sequence"/>
</dbReference>
<dbReference type="InterPro" id="IPR020057">
    <property type="entry name" value="Ribosomal_bL25_b-dom"/>
</dbReference>
<keyword evidence="3 5" id="KW-0689">Ribosomal protein</keyword>
<evidence type="ECO:0000259" key="7">
    <source>
        <dbReference type="Pfam" id="PF14693"/>
    </source>
</evidence>
<evidence type="ECO:0000313" key="8">
    <source>
        <dbReference type="EMBL" id="PIX88250.1"/>
    </source>
</evidence>
<gene>
    <name evidence="5" type="primary">rplY</name>
    <name evidence="5" type="synonym">ctc</name>
    <name evidence="8" type="ORF">COZ30_01370</name>
</gene>
<dbReference type="PANTHER" id="PTHR33284">
    <property type="entry name" value="RIBOSOMAL PROTEIN L25/GLN-TRNA SYNTHETASE, ANTI-CODON-BINDING DOMAIN-CONTAINING PROTEIN"/>
    <property type="match status" value="1"/>
</dbReference>
<dbReference type="PANTHER" id="PTHR33284:SF1">
    <property type="entry name" value="RIBOSOMAL PROTEIN L25_GLN-TRNA SYNTHETASE, ANTI-CODON-BINDING DOMAIN-CONTAINING PROTEIN"/>
    <property type="match status" value="1"/>
</dbReference>
<dbReference type="SUPFAM" id="SSF50715">
    <property type="entry name" value="Ribosomal protein L25-like"/>
    <property type="match status" value="1"/>
</dbReference>
<comment type="subunit">
    <text evidence="5">Part of the 50S ribosomal subunit; part of the 5S rRNA/L5/L18/L25 subcomplex. Contacts the 5S rRNA. Binds to the 5S rRNA independently of L5 and L18.</text>
</comment>
<dbReference type="InterPro" id="IPR029751">
    <property type="entry name" value="Ribosomal_L25_dom"/>
</dbReference>
<reference evidence="9" key="1">
    <citation type="submission" date="2017-09" db="EMBL/GenBank/DDBJ databases">
        <title>Depth-based differentiation of microbial function through sediment-hosted aquifers and enrichment of novel symbionts in the deep terrestrial subsurface.</title>
        <authorList>
            <person name="Probst A.J."/>
            <person name="Ladd B."/>
            <person name="Jarett J.K."/>
            <person name="Geller-Mcgrath D.E."/>
            <person name="Sieber C.M.K."/>
            <person name="Emerson J.B."/>
            <person name="Anantharaman K."/>
            <person name="Thomas B.C."/>
            <person name="Malmstrom R."/>
            <person name="Stieglmeier M."/>
            <person name="Klingl A."/>
            <person name="Woyke T."/>
            <person name="Ryan C.M."/>
            <person name="Banfield J.F."/>
        </authorList>
    </citation>
    <scope>NUCLEOTIDE SEQUENCE [LARGE SCALE GENOMIC DNA]</scope>
</reference>
<dbReference type="Gene3D" id="2.40.240.10">
    <property type="entry name" value="Ribosomal Protein L25, Chain P"/>
    <property type="match status" value="1"/>
</dbReference>
<evidence type="ECO:0000256" key="5">
    <source>
        <dbReference type="HAMAP-Rule" id="MF_01334"/>
    </source>
</evidence>
<dbReference type="EMBL" id="PFJR01000032">
    <property type="protein sequence ID" value="PIX88250.1"/>
    <property type="molecule type" value="Genomic_DNA"/>
</dbReference>
<dbReference type="CDD" id="cd00495">
    <property type="entry name" value="Ribosomal_L25_TL5_CTC"/>
    <property type="match status" value="1"/>
</dbReference>
<dbReference type="InterPro" id="IPR037121">
    <property type="entry name" value="Ribosomal_bL25_C"/>
</dbReference>
<organism evidence="8 9">
    <name type="scientific">Candidatus Nealsonbacteria bacterium CG_4_10_14_3_um_filter_36_16</name>
    <dbReference type="NCBI Taxonomy" id="1974685"/>
    <lineage>
        <taxon>Bacteria</taxon>
        <taxon>Candidatus Nealsoniibacteriota</taxon>
    </lineage>
</organism>
<feature type="domain" description="Large ribosomal subunit protein bL25 beta" evidence="7">
    <location>
        <begin position="105"/>
        <end position="189"/>
    </location>
</feature>
<evidence type="ECO:0000256" key="3">
    <source>
        <dbReference type="ARBA" id="ARBA00022980"/>
    </source>
</evidence>
<keyword evidence="1 5" id="KW-0699">rRNA-binding</keyword>
<dbReference type="InterPro" id="IPR020056">
    <property type="entry name" value="Rbsml_bL25/Gln-tRNA_synth_N"/>
</dbReference>
<evidence type="ECO:0000256" key="2">
    <source>
        <dbReference type="ARBA" id="ARBA00022884"/>
    </source>
</evidence>
<dbReference type="Pfam" id="PF01386">
    <property type="entry name" value="Ribosomal_L25p"/>
    <property type="match status" value="1"/>
</dbReference>
<dbReference type="InterPro" id="IPR020930">
    <property type="entry name" value="Ribosomal_uL5_bac-type"/>
</dbReference>
<protein>
    <recommendedName>
        <fullName evidence="5">Large ribosomal subunit protein bL25</fullName>
    </recommendedName>
    <alternativeName>
        <fullName evidence="5">General stress protein CTC</fullName>
    </alternativeName>
</protein>